<organism evidence="2 3">
    <name type="scientific">Eumeta variegata</name>
    <name type="common">Bagworm moth</name>
    <name type="synonym">Eumeta japonica</name>
    <dbReference type="NCBI Taxonomy" id="151549"/>
    <lineage>
        <taxon>Eukaryota</taxon>
        <taxon>Metazoa</taxon>
        <taxon>Ecdysozoa</taxon>
        <taxon>Arthropoda</taxon>
        <taxon>Hexapoda</taxon>
        <taxon>Insecta</taxon>
        <taxon>Pterygota</taxon>
        <taxon>Neoptera</taxon>
        <taxon>Endopterygota</taxon>
        <taxon>Lepidoptera</taxon>
        <taxon>Glossata</taxon>
        <taxon>Ditrysia</taxon>
        <taxon>Tineoidea</taxon>
        <taxon>Psychidae</taxon>
        <taxon>Oiketicinae</taxon>
        <taxon>Eumeta</taxon>
    </lineage>
</organism>
<evidence type="ECO:0000313" key="2">
    <source>
        <dbReference type="EMBL" id="GBP20633.1"/>
    </source>
</evidence>
<sequence length="148" mass="16364">MPPTIRSRYNLTHSPLNEFARSPPDIDIVTDTVTIECSAGCTTDMNYGRAKVTSVGRLSTEPSTRRQPTRCRTRTTNSDHTLSDTVNANRSKANASRGAFRRSAYIDYNKYLGQPPLRSCDAARSLRSILLYSAARPRPEPASVSDTP</sequence>
<dbReference type="Proteomes" id="UP000299102">
    <property type="component" value="Unassembled WGS sequence"/>
</dbReference>
<evidence type="ECO:0000256" key="1">
    <source>
        <dbReference type="SAM" id="MobiDB-lite"/>
    </source>
</evidence>
<reference evidence="2 3" key="1">
    <citation type="journal article" date="2019" name="Commun. Biol.">
        <title>The bagworm genome reveals a unique fibroin gene that provides high tensile strength.</title>
        <authorList>
            <person name="Kono N."/>
            <person name="Nakamura H."/>
            <person name="Ohtoshi R."/>
            <person name="Tomita M."/>
            <person name="Numata K."/>
            <person name="Arakawa K."/>
        </authorList>
    </citation>
    <scope>NUCLEOTIDE SEQUENCE [LARGE SCALE GENOMIC DNA]</scope>
</reference>
<gene>
    <name evidence="2" type="ORF">EVAR_93747_1</name>
</gene>
<keyword evidence="3" id="KW-1185">Reference proteome</keyword>
<evidence type="ECO:0000313" key="3">
    <source>
        <dbReference type="Proteomes" id="UP000299102"/>
    </source>
</evidence>
<dbReference type="EMBL" id="BGZK01000120">
    <property type="protein sequence ID" value="GBP20633.1"/>
    <property type="molecule type" value="Genomic_DNA"/>
</dbReference>
<comment type="caution">
    <text evidence="2">The sequence shown here is derived from an EMBL/GenBank/DDBJ whole genome shotgun (WGS) entry which is preliminary data.</text>
</comment>
<accession>A0A4C1U2N2</accession>
<name>A0A4C1U2N2_EUMVA</name>
<feature type="region of interest" description="Disordered" evidence="1">
    <location>
        <begin position="54"/>
        <end position="84"/>
    </location>
</feature>
<dbReference type="AlphaFoldDB" id="A0A4C1U2N2"/>
<protein>
    <submittedName>
        <fullName evidence="2">Uncharacterized protein</fullName>
    </submittedName>
</protein>
<proteinExistence type="predicted"/>